<dbReference type="Ensembl" id="ENSNMLT00000026344.1">
    <property type="protein sequence ID" value="ENSNMLP00000023545.1"/>
    <property type="gene ID" value="ENSNMLG00000015143.1"/>
</dbReference>
<evidence type="ECO:0000256" key="6">
    <source>
        <dbReference type="ARBA" id="ARBA00023004"/>
    </source>
</evidence>
<dbReference type="AlphaFoldDB" id="A0A8C6TQ29"/>
<dbReference type="Pfam" id="PF00067">
    <property type="entry name" value="p450"/>
    <property type="match status" value="1"/>
</dbReference>
<evidence type="ECO:0000256" key="2">
    <source>
        <dbReference type="ARBA" id="ARBA00010617"/>
    </source>
</evidence>
<dbReference type="GO" id="GO:0033781">
    <property type="term" value="F:cholesterol 24-hydroxylase activity"/>
    <property type="evidence" value="ECO:0007669"/>
    <property type="project" value="InterPro"/>
</dbReference>
<accession>A0A8C6TQ29</accession>
<evidence type="ECO:0000313" key="9">
    <source>
        <dbReference type="Ensembl" id="ENSNMLP00000023545.1"/>
    </source>
</evidence>
<dbReference type="InterPro" id="IPR001128">
    <property type="entry name" value="Cyt_P450"/>
</dbReference>
<evidence type="ECO:0000256" key="3">
    <source>
        <dbReference type="ARBA" id="ARBA00022617"/>
    </source>
</evidence>
<sequence>MAVLGVLVGWLTPVFYFLLLLVFTAFLGYCAYMKYVHMKYDHIPGPPRDSFIFGHITFMNRTRNDDDKLIFDQFLKWSEKYGPVFRLNFLHTVVICVTCPHATKEILVSPKYLKDKQFHKRMFSLFGERFLGNGVGTVIDHNLWYKQRRIMDPAFSSLYLRGLMGTFNETAEKLMDKLSEEADNQTEVSMLKLVNCVTMDVIGKVAFGVELDLLNKSSPFPRAIEAVLLGLKHARDIFFEVFCLMFLQPKEQKEKAIENGENVPKDILTQIIKSAGQDIMCNTCTLKMCAFNCEISEQL</sequence>
<dbReference type="GO" id="GO:0005506">
    <property type="term" value="F:iron ion binding"/>
    <property type="evidence" value="ECO:0007669"/>
    <property type="project" value="InterPro"/>
</dbReference>
<dbReference type="PRINTS" id="PR00464">
    <property type="entry name" value="EP450II"/>
</dbReference>
<dbReference type="SUPFAM" id="SSF48264">
    <property type="entry name" value="Cytochrome P450"/>
    <property type="match status" value="1"/>
</dbReference>
<reference evidence="9" key="1">
    <citation type="submission" date="2025-08" db="UniProtKB">
        <authorList>
            <consortium name="Ensembl"/>
        </authorList>
    </citation>
    <scope>IDENTIFICATION</scope>
</reference>
<keyword evidence="8" id="KW-0472">Membrane</keyword>
<dbReference type="PANTHER" id="PTHR24293:SF0">
    <property type="entry name" value="CYP46A1 PROTEIN-RELATED"/>
    <property type="match status" value="1"/>
</dbReference>
<organism evidence="9 10">
    <name type="scientific">Neogobius melanostomus</name>
    <name type="common">round goby</name>
    <dbReference type="NCBI Taxonomy" id="47308"/>
    <lineage>
        <taxon>Eukaryota</taxon>
        <taxon>Metazoa</taxon>
        <taxon>Chordata</taxon>
        <taxon>Craniata</taxon>
        <taxon>Vertebrata</taxon>
        <taxon>Euteleostomi</taxon>
        <taxon>Actinopterygii</taxon>
        <taxon>Neopterygii</taxon>
        <taxon>Teleostei</taxon>
        <taxon>Neoteleostei</taxon>
        <taxon>Acanthomorphata</taxon>
        <taxon>Gobiaria</taxon>
        <taxon>Gobiiformes</taxon>
        <taxon>Gobioidei</taxon>
        <taxon>Gobiidae</taxon>
        <taxon>Benthophilinae</taxon>
        <taxon>Neogobiini</taxon>
        <taxon>Neogobius</taxon>
    </lineage>
</organism>
<keyword evidence="8" id="KW-0812">Transmembrane</keyword>
<keyword evidence="6" id="KW-0408">Iron</keyword>
<feature type="transmembrane region" description="Helical" evidence="8">
    <location>
        <begin position="14"/>
        <end position="32"/>
    </location>
</feature>
<proteinExistence type="inferred from homology"/>
<evidence type="ECO:0000256" key="8">
    <source>
        <dbReference type="SAM" id="Phobius"/>
    </source>
</evidence>
<keyword evidence="3" id="KW-0349">Heme</keyword>
<evidence type="ECO:0000256" key="1">
    <source>
        <dbReference type="ARBA" id="ARBA00001971"/>
    </source>
</evidence>
<evidence type="ECO:0000256" key="4">
    <source>
        <dbReference type="ARBA" id="ARBA00022723"/>
    </source>
</evidence>
<dbReference type="GO" id="GO:0006707">
    <property type="term" value="P:cholesterol catabolic process"/>
    <property type="evidence" value="ECO:0007669"/>
    <property type="project" value="InterPro"/>
</dbReference>
<protein>
    <submittedName>
        <fullName evidence="9">Uncharacterized protein</fullName>
    </submittedName>
</protein>
<dbReference type="Gene3D" id="1.10.630.10">
    <property type="entry name" value="Cytochrome P450"/>
    <property type="match status" value="1"/>
</dbReference>
<comment type="similarity">
    <text evidence="2">Belongs to the cytochrome P450 family.</text>
</comment>
<keyword evidence="8" id="KW-1133">Transmembrane helix</keyword>
<comment type="cofactor">
    <cofactor evidence="1">
        <name>heme</name>
        <dbReference type="ChEBI" id="CHEBI:30413"/>
    </cofactor>
</comment>
<evidence type="ECO:0000256" key="7">
    <source>
        <dbReference type="ARBA" id="ARBA00023033"/>
    </source>
</evidence>
<reference evidence="9" key="2">
    <citation type="submission" date="2025-09" db="UniProtKB">
        <authorList>
            <consortium name="Ensembl"/>
        </authorList>
    </citation>
    <scope>IDENTIFICATION</scope>
</reference>
<keyword evidence="7" id="KW-0503">Monooxygenase</keyword>
<dbReference type="InterPro" id="IPR002402">
    <property type="entry name" value="Cyt_P450_E_grp-II"/>
</dbReference>
<evidence type="ECO:0000256" key="5">
    <source>
        <dbReference type="ARBA" id="ARBA00023002"/>
    </source>
</evidence>
<dbReference type="GO" id="GO:0020037">
    <property type="term" value="F:heme binding"/>
    <property type="evidence" value="ECO:0007669"/>
    <property type="project" value="InterPro"/>
</dbReference>
<dbReference type="PANTHER" id="PTHR24293">
    <property type="entry name" value="CYTOCHROME P450 FAMILY 46 SUBFAMILY A"/>
    <property type="match status" value="1"/>
</dbReference>
<dbReference type="Proteomes" id="UP000694523">
    <property type="component" value="Unplaced"/>
</dbReference>
<keyword evidence="10" id="KW-1185">Reference proteome</keyword>
<dbReference type="InterPro" id="IPR036396">
    <property type="entry name" value="Cyt_P450_sf"/>
</dbReference>
<dbReference type="InterPro" id="IPR039983">
    <property type="entry name" value="CYP46A1"/>
</dbReference>
<evidence type="ECO:0000313" key="10">
    <source>
        <dbReference type="Proteomes" id="UP000694523"/>
    </source>
</evidence>
<keyword evidence="5" id="KW-0560">Oxidoreductase</keyword>
<keyword evidence="4" id="KW-0479">Metal-binding</keyword>
<name>A0A8C6TQ29_9GOBI</name>